<gene>
    <name evidence="1" type="ORF">QE417_002537</name>
</gene>
<sequence>MVVVVKSEKDIGKAKKAIAEYQPEKKFDAYKFCGALKVTENPQKIQQQLRNEWE</sequence>
<accession>A0ABU3GUY1</accession>
<evidence type="ECO:0000313" key="2">
    <source>
        <dbReference type="Proteomes" id="UP001258315"/>
    </source>
</evidence>
<evidence type="ECO:0000313" key="1">
    <source>
        <dbReference type="EMBL" id="MDT3403465.1"/>
    </source>
</evidence>
<comment type="caution">
    <text evidence="1">The sequence shown here is derived from an EMBL/GenBank/DDBJ whole genome shotgun (WGS) entry which is preliminary data.</text>
</comment>
<dbReference type="EMBL" id="JAVLVU010000001">
    <property type="protein sequence ID" value="MDT3403465.1"/>
    <property type="molecule type" value="Genomic_DNA"/>
</dbReference>
<name>A0ABU3GUY1_9SPHI</name>
<keyword evidence="2" id="KW-1185">Reference proteome</keyword>
<dbReference type="Proteomes" id="UP001258315">
    <property type="component" value="Unassembled WGS sequence"/>
</dbReference>
<dbReference type="RefSeq" id="WP_311950465.1">
    <property type="nucleotide sequence ID" value="NZ_JAVLVU010000001.1"/>
</dbReference>
<proteinExistence type="predicted"/>
<organism evidence="1 2">
    <name type="scientific">Mucilaginibacter terrae</name>
    <dbReference type="NCBI Taxonomy" id="1955052"/>
    <lineage>
        <taxon>Bacteria</taxon>
        <taxon>Pseudomonadati</taxon>
        <taxon>Bacteroidota</taxon>
        <taxon>Sphingobacteriia</taxon>
        <taxon>Sphingobacteriales</taxon>
        <taxon>Sphingobacteriaceae</taxon>
        <taxon>Mucilaginibacter</taxon>
    </lineage>
</organism>
<protein>
    <submittedName>
        <fullName evidence="1">Uncharacterized protein</fullName>
    </submittedName>
</protein>
<reference evidence="2" key="1">
    <citation type="submission" date="2023-07" db="EMBL/GenBank/DDBJ databases">
        <title>Functional and genomic diversity of the sorghum phyllosphere microbiome.</title>
        <authorList>
            <person name="Shade A."/>
        </authorList>
    </citation>
    <scope>NUCLEOTIDE SEQUENCE [LARGE SCALE GENOMIC DNA]</scope>
    <source>
        <strain evidence="2">SORGH_AS_0422</strain>
    </source>
</reference>